<dbReference type="CDD" id="cd00170">
    <property type="entry name" value="SEC14"/>
    <property type="match status" value="1"/>
</dbReference>
<evidence type="ECO:0008006" key="9">
    <source>
        <dbReference type="Google" id="ProtNLM"/>
    </source>
</evidence>
<dbReference type="SUPFAM" id="SSF46938">
    <property type="entry name" value="CRAL/TRIO N-terminal domain"/>
    <property type="match status" value="1"/>
</dbReference>
<sequence length="580" mass="66063">MEENTPQIPQEKEPSKTVTMETQNAKVDDDKSDSKEEDDQKPKEIAVVEEKKLADEEKNEASSSGLQKSSSFMEESNLLSDLKDHEKKALSELRSKIEEAILKNELLQEKKQQEKEASSRRDREDADQKEKSTGTDKKEDDSEKKEQPKQVEGEGEGGTTSNQEKEEETPATNTGEKEIAAKESKEDTSDKQAEKEEKTREKEGEEAKENAKQESFADQTVDKDISLWGVPLLPSKGDNRTDTVLLMLLRAREFKTSDAFEMLRSILKWRKENKIDSILEEDIEADLGSMAYMEGNDRNGHPVCFNIFAVFGNDELHGKTFEEKREKFMWGRIQLMEKGIRKLDFKPGGASAILQINDLKNTPLPTKKELRNATKKAVELLQDNYPEFVAKNIFINVPFWYYAYSALFSPTLSPRSKSKFVYARSAKVTDTLLNIVDTIMTVVESHFRYIAASQIPVQYGGLKRETDSEFSVDDDAQEAIVKAGSQETIEIPAPETEQTLIWDLTVSGWEVNYKEEFVPTDEGSYTIIVQKGRRITWQDGTIRNSFTNKEPGKLVITIENGAFKKKRILYRYKTRTLSSS</sequence>
<dbReference type="InterPro" id="IPR056794">
    <property type="entry name" value="PATL1-6_C_GOLD"/>
</dbReference>
<dbReference type="PANTHER" id="PTHR45932:SF16">
    <property type="entry name" value="CRAL-TRIO DOMAIN-CONTAINING PROTEIN"/>
    <property type="match status" value="1"/>
</dbReference>
<reference evidence="8" key="1">
    <citation type="submission" date="2016-02" db="EMBL/GenBank/DDBJ databases">
        <title>WGS assembly of Manihot esculenta.</title>
        <authorList>
            <person name="Bredeson J.V."/>
            <person name="Prochnik S.E."/>
            <person name="Lyons J.B."/>
            <person name="Schmutz J."/>
            <person name="Grimwood J."/>
            <person name="Vrebalov J."/>
            <person name="Bart R.S."/>
            <person name="Amuge T."/>
            <person name="Ferguson M.E."/>
            <person name="Green R."/>
            <person name="Putnam N."/>
            <person name="Stites J."/>
            <person name="Rounsley S."/>
            <person name="Rokhsar D.S."/>
        </authorList>
    </citation>
    <scope>NUCLEOTIDE SEQUENCE [LARGE SCALE GENOMIC DNA]</scope>
    <source>
        <tissue evidence="8">Leaf</tissue>
    </source>
</reference>
<dbReference type="PANTHER" id="PTHR45932">
    <property type="entry name" value="PATELLIN-1"/>
    <property type="match status" value="1"/>
</dbReference>
<feature type="compositionally biased region" description="Basic and acidic residues" evidence="5">
    <location>
        <begin position="104"/>
        <end position="152"/>
    </location>
</feature>
<evidence type="ECO:0000256" key="5">
    <source>
        <dbReference type="SAM" id="MobiDB-lite"/>
    </source>
</evidence>
<proteinExistence type="inferred from homology"/>
<name>A0A2C9UHP9_MANES</name>
<dbReference type="SUPFAM" id="SSF52087">
    <property type="entry name" value="CRAL/TRIO domain"/>
    <property type="match status" value="1"/>
</dbReference>
<feature type="domain" description="CRAL-TRIO" evidence="6">
    <location>
        <begin position="280"/>
        <end position="467"/>
    </location>
</feature>
<keyword evidence="3" id="KW-0446">Lipid-binding</keyword>
<gene>
    <name evidence="8" type="ORF">MANES_14G010200</name>
</gene>
<dbReference type="AlphaFoldDB" id="A0A2C9UHP9"/>
<dbReference type="EMBL" id="CM004400">
    <property type="protein sequence ID" value="OAY30175.1"/>
    <property type="molecule type" value="Genomic_DNA"/>
</dbReference>
<dbReference type="Pfam" id="PF00650">
    <property type="entry name" value="CRAL_TRIO"/>
    <property type="match status" value="1"/>
</dbReference>
<evidence type="ECO:0000313" key="8">
    <source>
        <dbReference type="EMBL" id="OAY30175.1"/>
    </source>
</evidence>
<dbReference type="Pfam" id="PF25099">
    <property type="entry name" value="GOLD_PATL1_C"/>
    <property type="match status" value="1"/>
</dbReference>
<dbReference type="InterPro" id="IPR036865">
    <property type="entry name" value="CRAL-TRIO_dom_sf"/>
</dbReference>
<evidence type="ECO:0000256" key="4">
    <source>
        <dbReference type="ARBA" id="ARBA00023306"/>
    </source>
</evidence>
<dbReference type="GO" id="GO:0051301">
    <property type="term" value="P:cell division"/>
    <property type="evidence" value="ECO:0007669"/>
    <property type="project" value="UniProtKB-KW"/>
</dbReference>
<accession>A0A2C9UHP9</accession>
<feature type="compositionally biased region" description="Polar residues" evidence="5">
    <location>
        <begin position="61"/>
        <end position="79"/>
    </location>
</feature>
<feature type="region of interest" description="Disordered" evidence="5">
    <location>
        <begin position="104"/>
        <end position="217"/>
    </location>
</feature>
<evidence type="ECO:0000256" key="3">
    <source>
        <dbReference type="ARBA" id="ARBA00023121"/>
    </source>
</evidence>
<evidence type="ECO:0000256" key="1">
    <source>
        <dbReference type="ARBA" id="ARBA00007155"/>
    </source>
</evidence>
<dbReference type="InterPro" id="IPR009038">
    <property type="entry name" value="GOLD_dom"/>
</dbReference>
<feature type="compositionally biased region" description="Basic and acidic residues" evidence="5">
    <location>
        <begin position="175"/>
        <end position="212"/>
    </location>
</feature>
<dbReference type="Gene3D" id="3.40.525.10">
    <property type="entry name" value="CRAL-TRIO lipid binding domain"/>
    <property type="match status" value="1"/>
</dbReference>
<dbReference type="InterPro" id="IPR001251">
    <property type="entry name" value="CRAL-TRIO_dom"/>
</dbReference>
<dbReference type="STRING" id="3983.A0A2C9UHP9"/>
<dbReference type="Gene3D" id="2.60.120.680">
    <property type="entry name" value="GOLD domain"/>
    <property type="match status" value="1"/>
</dbReference>
<dbReference type="PROSITE" id="PS50866">
    <property type="entry name" value="GOLD"/>
    <property type="match status" value="1"/>
</dbReference>
<evidence type="ECO:0000259" key="7">
    <source>
        <dbReference type="PROSITE" id="PS50866"/>
    </source>
</evidence>
<feature type="domain" description="GOLD" evidence="7">
    <location>
        <begin position="469"/>
        <end position="574"/>
    </location>
</feature>
<feature type="region of interest" description="Disordered" evidence="5">
    <location>
        <begin position="1"/>
        <end position="79"/>
    </location>
</feature>
<dbReference type="InterPro" id="IPR044834">
    <property type="entry name" value="PATL"/>
</dbReference>
<feature type="compositionally biased region" description="Polar residues" evidence="5">
    <location>
        <begin position="16"/>
        <end position="25"/>
    </location>
</feature>
<dbReference type="PROSITE" id="PS50191">
    <property type="entry name" value="CRAL_TRIO"/>
    <property type="match status" value="1"/>
</dbReference>
<organism evidence="8">
    <name type="scientific">Manihot esculenta</name>
    <name type="common">Cassava</name>
    <name type="synonym">Jatropha manihot</name>
    <dbReference type="NCBI Taxonomy" id="3983"/>
    <lineage>
        <taxon>Eukaryota</taxon>
        <taxon>Viridiplantae</taxon>
        <taxon>Streptophyta</taxon>
        <taxon>Embryophyta</taxon>
        <taxon>Tracheophyta</taxon>
        <taxon>Spermatophyta</taxon>
        <taxon>Magnoliopsida</taxon>
        <taxon>eudicotyledons</taxon>
        <taxon>Gunneridae</taxon>
        <taxon>Pentapetalae</taxon>
        <taxon>rosids</taxon>
        <taxon>fabids</taxon>
        <taxon>Malpighiales</taxon>
        <taxon>Euphorbiaceae</taxon>
        <taxon>Crotonoideae</taxon>
        <taxon>Manihoteae</taxon>
        <taxon>Manihot</taxon>
    </lineage>
</organism>
<evidence type="ECO:0000256" key="2">
    <source>
        <dbReference type="ARBA" id="ARBA00022618"/>
    </source>
</evidence>
<evidence type="ECO:0000259" key="6">
    <source>
        <dbReference type="PROSITE" id="PS50191"/>
    </source>
</evidence>
<comment type="similarity">
    <text evidence="1">Belongs to the patellin family.</text>
</comment>
<dbReference type="GO" id="GO:0008289">
    <property type="term" value="F:lipid binding"/>
    <property type="evidence" value="ECO:0007669"/>
    <property type="project" value="UniProtKB-KW"/>
</dbReference>
<feature type="compositionally biased region" description="Basic and acidic residues" evidence="5">
    <location>
        <begin position="26"/>
        <end position="60"/>
    </location>
</feature>
<keyword evidence="4" id="KW-0131">Cell cycle</keyword>
<dbReference type="SMART" id="SM00516">
    <property type="entry name" value="SEC14"/>
    <property type="match status" value="1"/>
</dbReference>
<dbReference type="InterPro" id="IPR036273">
    <property type="entry name" value="CRAL/TRIO_N_dom_sf"/>
</dbReference>
<keyword evidence="2" id="KW-0132">Cell division</keyword>
<protein>
    <recommendedName>
        <fullName evidence="9">CRAL-TRIO domain-containing protein</fullName>
    </recommendedName>
</protein>